<organism evidence="2">
    <name type="scientific">marine metagenome</name>
    <dbReference type="NCBI Taxonomy" id="408172"/>
    <lineage>
        <taxon>unclassified sequences</taxon>
        <taxon>metagenomes</taxon>
        <taxon>ecological metagenomes</taxon>
    </lineage>
</organism>
<feature type="transmembrane region" description="Helical" evidence="1">
    <location>
        <begin position="20"/>
        <end position="38"/>
    </location>
</feature>
<feature type="transmembrane region" description="Helical" evidence="1">
    <location>
        <begin position="168"/>
        <end position="190"/>
    </location>
</feature>
<sequence length="274" mass="29979">MLRPGRQADRIVIEQFNLSYLLCIFVVAIIGTLILFMVCQSASKGRTAPLLLLPSWRIAMETLGLAILLPMFLYFAFTRWSGLSSFENGIVDWRLLFLELGLLDVSFLAASTLLSASYIRKRCQALDITIPKPANSFLIKLCWGGMGILCLCCAASKKLFGHQGALETGLYLLGSGMGLIVGGVGIVVFIKGCMSRNTYGLYYGTLARSLMPVYACAVILIGVIGLPWLQKEESALLKKDPLFDSSPYGFTVLEGNITLRLQAELAEALKSDQD</sequence>
<feature type="transmembrane region" description="Helical" evidence="1">
    <location>
        <begin position="137"/>
        <end position="156"/>
    </location>
</feature>
<dbReference type="AlphaFoldDB" id="A0A382MMR7"/>
<reference evidence="2" key="1">
    <citation type="submission" date="2018-05" db="EMBL/GenBank/DDBJ databases">
        <authorList>
            <person name="Lanie J.A."/>
            <person name="Ng W.-L."/>
            <person name="Kazmierczak K.M."/>
            <person name="Andrzejewski T.M."/>
            <person name="Davidsen T.M."/>
            <person name="Wayne K.J."/>
            <person name="Tettelin H."/>
            <person name="Glass J.I."/>
            <person name="Rusch D."/>
            <person name="Podicherti R."/>
            <person name="Tsui H.-C.T."/>
            <person name="Winkler M.E."/>
        </authorList>
    </citation>
    <scope>NUCLEOTIDE SEQUENCE</scope>
</reference>
<keyword evidence="1" id="KW-1133">Transmembrane helix</keyword>
<accession>A0A382MMR7</accession>
<feature type="transmembrane region" description="Helical" evidence="1">
    <location>
        <begin position="97"/>
        <end position="117"/>
    </location>
</feature>
<feature type="transmembrane region" description="Helical" evidence="1">
    <location>
        <begin position="58"/>
        <end position="77"/>
    </location>
</feature>
<feature type="transmembrane region" description="Helical" evidence="1">
    <location>
        <begin position="210"/>
        <end position="229"/>
    </location>
</feature>
<evidence type="ECO:0000256" key="1">
    <source>
        <dbReference type="SAM" id="Phobius"/>
    </source>
</evidence>
<keyword evidence="1" id="KW-0812">Transmembrane</keyword>
<name>A0A382MMR7_9ZZZZ</name>
<protein>
    <submittedName>
        <fullName evidence="2">Uncharacterized protein</fullName>
    </submittedName>
</protein>
<evidence type="ECO:0000313" key="2">
    <source>
        <dbReference type="EMBL" id="SVC50036.1"/>
    </source>
</evidence>
<dbReference type="EMBL" id="UINC01094634">
    <property type="protein sequence ID" value="SVC50036.1"/>
    <property type="molecule type" value="Genomic_DNA"/>
</dbReference>
<keyword evidence="1" id="KW-0472">Membrane</keyword>
<proteinExistence type="predicted"/>
<gene>
    <name evidence="2" type="ORF">METZ01_LOCUS302890</name>
</gene>